<reference evidence="5 6" key="1">
    <citation type="submission" date="2023-07" db="EMBL/GenBank/DDBJ databases">
        <title>Sorghum-associated microbial communities from plants grown in Nebraska, USA.</title>
        <authorList>
            <person name="Schachtman D."/>
        </authorList>
    </citation>
    <scope>NUCLEOTIDE SEQUENCE [LARGE SCALE GENOMIC DNA]</scope>
    <source>
        <strain evidence="5 6">3262</strain>
    </source>
</reference>
<dbReference type="EMBL" id="JAVDUU010000004">
    <property type="protein sequence ID" value="MDR6944141.1"/>
    <property type="molecule type" value="Genomic_DNA"/>
</dbReference>
<dbReference type="InterPro" id="IPR037923">
    <property type="entry name" value="HTH-like"/>
</dbReference>
<dbReference type="Proteomes" id="UP001247620">
    <property type="component" value="Unassembled WGS sequence"/>
</dbReference>
<dbReference type="InterPro" id="IPR009057">
    <property type="entry name" value="Homeodomain-like_sf"/>
</dbReference>
<dbReference type="InterPro" id="IPR018060">
    <property type="entry name" value="HTH_AraC"/>
</dbReference>
<evidence type="ECO:0000256" key="2">
    <source>
        <dbReference type="ARBA" id="ARBA00023125"/>
    </source>
</evidence>
<evidence type="ECO:0000259" key="4">
    <source>
        <dbReference type="PROSITE" id="PS01124"/>
    </source>
</evidence>
<gene>
    <name evidence="5" type="ORF">J2W55_004001</name>
</gene>
<comment type="caution">
    <text evidence="5">The sequence shown here is derived from an EMBL/GenBank/DDBJ whole genome shotgun (WGS) entry which is preliminary data.</text>
</comment>
<evidence type="ECO:0000256" key="1">
    <source>
        <dbReference type="ARBA" id="ARBA00023015"/>
    </source>
</evidence>
<keyword evidence="1" id="KW-0805">Transcription regulation</keyword>
<dbReference type="InterPro" id="IPR003313">
    <property type="entry name" value="AraC-bd"/>
</dbReference>
<dbReference type="PRINTS" id="PR00032">
    <property type="entry name" value="HTHARAC"/>
</dbReference>
<organism evidence="5 6">
    <name type="scientific">Mucilaginibacter pocheonensis</name>
    <dbReference type="NCBI Taxonomy" id="398050"/>
    <lineage>
        <taxon>Bacteria</taxon>
        <taxon>Pseudomonadati</taxon>
        <taxon>Bacteroidota</taxon>
        <taxon>Sphingobacteriia</taxon>
        <taxon>Sphingobacteriales</taxon>
        <taxon>Sphingobacteriaceae</taxon>
        <taxon>Mucilaginibacter</taxon>
    </lineage>
</organism>
<keyword evidence="3" id="KW-0804">Transcription</keyword>
<dbReference type="RefSeq" id="WP_310099667.1">
    <property type="nucleotide sequence ID" value="NZ_JAVDUU010000004.1"/>
</dbReference>
<dbReference type="PANTHER" id="PTHR43280:SF32">
    <property type="entry name" value="TRANSCRIPTIONAL REGULATORY PROTEIN"/>
    <property type="match status" value="1"/>
</dbReference>
<keyword evidence="6" id="KW-1185">Reference proteome</keyword>
<dbReference type="PANTHER" id="PTHR43280">
    <property type="entry name" value="ARAC-FAMILY TRANSCRIPTIONAL REGULATOR"/>
    <property type="match status" value="1"/>
</dbReference>
<feature type="domain" description="HTH araC/xylS-type" evidence="4">
    <location>
        <begin position="187"/>
        <end position="285"/>
    </location>
</feature>
<dbReference type="SMART" id="SM00342">
    <property type="entry name" value="HTH_ARAC"/>
    <property type="match status" value="1"/>
</dbReference>
<evidence type="ECO:0000313" key="6">
    <source>
        <dbReference type="Proteomes" id="UP001247620"/>
    </source>
</evidence>
<keyword evidence="2" id="KW-0238">DNA-binding</keyword>
<dbReference type="Gene3D" id="1.10.10.60">
    <property type="entry name" value="Homeodomain-like"/>
    <property type="match status" value="1"/>
</dbReference>
<name>A0ABU1TFW4_9SPHI</name>
<protein>
    <submittedName>
        <fullName evidence="5">YesN/AraC family two-component response regulator</fullName>
    </submittedName>
</protein>
<evidence type="ECO:0000256" key="3">
    <source>
        <dbReference type="ARBA" id="ARBA00023163"/>
    </source>
</evidence>
<dbReference type="SUPFAM" id="SSF46689">
    <property type="entry name" value="Homeodomain-like"/>
    <property type="match status" value="1"/>
</dbReference>
<dbReference type="InterPro" id="IPR020449">
    <property type="entry name" value="Tscrpt_reg_AraC-type_HTH"/>
</dbReference>
<dbReference type="Pfam" id="PF02311">
    <property type="entry name" value="AraC_binding"/>
    <property type="match status" value="1"/>
</dbReference>
<proteinExistence type="predicted"/>
<dbReference type="PROSITE" id="PS01124">
    <property type="entry name" value="HTH_ARAC_FAMILY_2"/>
    <property type="match status" value="1"/>
</dbReference>
<evidence type="ECO:0000313" key="5">
    <source>
        <dbReference type="EMBL" id="MDR6944141.1"/>
    </source>
</evidence>
<dbReference type="SUPFAM" id="SSF51215">
    <property type="entry name" value="Regulatory protein AraC"/>
    <property type="match status" value="1"/>
</dbReference>
<dbReference type="Pfam" id="PF12833">
    <property type="entry name" value="HTH_18"/>
    <property type="match status" value="1"/>
</dbReference>
<sequence>MQKIPIRQLNQAQEVHPIAEQFKIRRLEDIIADKDLQHPLHRHSFFFILALSKGSGSHEIDFMAHELQDYSVFFLRPGQVHQLFLKVGCNGYLLEFNDEFYHPKDYSSQQRLRKASNRNFCRLDAESFEKLQTALAYIFREYTNREEGYQNMIRSNLDIFCTEYVRQSRNTDGNTLQGRTYVQERFEDFLELIDKNIATLKQVVGYTDLLHLSPYQLNEITKSAVGKTASDLINEHIILEAKRYLLATSNQIKEIAELLGYEDVSYFIRFFKKHAGSSPDAFRQQFKA</sequence>
<accession>A0ABU1TFW4</accession>